<feature type="binding site" evidence="3">
    <location>
        <begin position="22"/>
        <end position="23"/>
    </location>
    <ligand>
        <name>substrate</name>
    </ligand>
</feature>
<evidence type="ECO:0000313" key="4">
    <source>
        <dbReference type="EMBL" id="PIR89805.1"/>
    </source>
</evidence>
<dbReference type="GO" id="GO:0004331">
    <property type="term" value="F:fructose-2,6-bisphosphate 2-phosphatase activity"/>
    <property type="evidence" value="ECO:0007669"/>
    <property type="project" value="TreeGrafter"/>
</dbReference>
<evidence type="ECO:0000256" key="1">
    <source>
        <dbReference type="ARBA" id="ARBA00022801"/>
    </source>
</evidence>
<reference evidence="5" key="1">
    <citation type="submission" date="2017-09" db="EMBL/GenBank/DDBJ databases">
        <title>Depth-based differentiation of microbial function through sediment-hosted aquifers and enrichment of novel symbionts in the deep terrestrial subsurface.</title>
        <authorList>
            <person name="Probst A.J."/>
            <person name="Ladd B."/>
            <person name="Jarett J.K."/>
            <person name="Geller-Mcgrath D.E."/>
            <person name="Sieber C.M.K."/>
            <person name="Emerson J.B."/>
            <person name="Anantharaman K."/>
            <person name="Thomas B.C."/>
            <person name="Malmstrom R."/>
            <person name="Stieglmeier M."/>
            <person name="Klingl A."/>
            <person name="Woyke T."/>
            <person name="Ryan C.M."/>
            <person name="Banfield J.F."/>
        </authorList>
    </citation>
    <scope>NUCLEOTIDE SEQUENCE [LARGE SCALE GENOMIC DNA]</scope>
</reference>
<dbReference type="AlphaFoldDB" id="A0A2H0UVF6"/>
<evidence type="ECO:0000256" key="3">
    <source>
        <dbReference type="PIRSR" id="PIRSR613078-2"/>
    </source>
</evidence>
<organism evidence="4 5">
    <name type="scientific">bacterium (Candidatus Gribaldobacteria) CG10_big_fil_rev_8_21_14_0_10_37_21</name>
    <dbReference type="NCBI Taxonomy" id="2014275"/>
    <lineage>
        <taxon>Bacteria</taxon>
        <taxon>Candidatus Gribaldobacteria</taxon>
    </lineage>
</organism>
<dbReference type="InterPro" id="IPR029033">
    <property type="entry name" value="His_PPase_superfam"/>
</dbReference>
<feature type="active site" description="Proton donor/acceptor" evidence="2">
    <location>
        <position position="81"/>
    </location>
</feature>
<evidence type="ECO:0000313" key="5">
    <source>
        <dbReference type="Proteomes" id="UP000230132"/>
    </source>
</evidence>
<proteinExistence type="predicted"/>
<feature type="binding site" evidence="3">
    <location>
        <position position="59"/>
    </location>
    <ligand>
        <name>substrate</name>
    </ligand>
</feature>
<feature type="binding site" evidence="3">
    <location>
        <begin position="81"/>
        <end position="84"/>
    </location>
    <ligand>
        <name>substrate</name>
    </ligand>
</feature>
<dbReference type="Pfam" id="PF00300">
    <property type="entry name" value="His_Phos_1"/>
    <property type="match status" value="1"/>
</dbReference>
<gene>
    <name evidence="4" type="ORF">COU05_03990</name>
</gene>
<comment type="caution">
    <text evidence="4">The sequence shown here is derived from an EMBL/GenBank/DDBJ whole genome shotgun (WGS) entry which is preliminary data.</text>
</comment>
<dbReference type="PANTHER" id="PTHR46517:SF1">
    <property type="entry name" value="FRUCTOSE-2,6-BISPHOSPHATASE TIGAR"/>
    <property type="match status" value="1"/>
</dbReference>
<dbReference type="CDD" id="cd07067">
    <property type="entry name" value="HP_PGM_like"/>
    <property type="match status" value="1"/>
</dbReference>
<dbReference type="Proteomes" id="UP000230132">
    <property type="component" value="Unassembled WGS sequence"/>
</dbReference>
<evidence type="ECO:0000256" key="2">
    <source>
        <dbReference type="PIRSR" id="PIRSR613078-1"/>
    </source>
</evidence>
<sequence>MAIQITYFVHGTTTDNEKHLATGWAGGELSEKGIQQAKELGPLVAGKHFDVIFCSDLKRAIDSANLNFPNREIIQDSRLRECNYGDFAQQPVDSFEADMTKWVDKPYPNGESYKDVETRIADFLEFLKKNYQQEHIALVAHQAPQLALDVLLKGKTWQQAIAEDWHCAKAWQPGWEYTLE</sequence>
<dbReference type="GO" id="GO:0005829">
    <property type="term" value="C:cytosol"/>
    <property type="evidence" value="ECO:0007669"/>
    <property type="project" value="TreeGrafter"/>
</dbReference>
<dbReference type="GO" id="GO:0043456">
    <property type="term" value="P:regulation of pentose-phosphate shunt"/>
    <property type="evidence" value="ECO:0007669"/>
    <property type="project" value="TreeGrafter"/>
</dbReference>
<dbReference type="PANTHER" id="PTHR46517">
    <property type="entry name" value="FRUCTOSE-2,6-BISPHOSPHATASE TIGAR"/>
    <property type="match status" value="1"/>
</dbReference>
<keyword evidence="1" id="KW-0378">Hydrolase</keyword>
<name>A0A2H0UVF6_9BACT</name>
<dbReference type="GO" id="GO:0045820">
    <property type="term" value="P:negative regulation of glycolytic process"/>
    <property type="evidence" value="ECO:0007669"/>
    <property type="project" value="TreeGrafter"/>
</dbReference>
<dbReference type="Gene3D" id="3.40.50.1240">
    <property type="entry name" value="Phosphoglycerate mutase-like"/>
    <property type="match status" value="1"/>
</dbReference>
<protein>
    <submittedName>
        <fullName evidence="4">Histidine phosphatase family protein</fullName>
    </submittedName>
</protein>
<dbReference type="EMBL" id="PFAX01000043">
    <property type="protein sequence ID" value="PIR89805.1"/>
    <property type="molecule type" value="Genomic_DNA"/>
</dbReference>
<dbReference type="InterPro" id="IPR051695">
    <property type="entry name" value="Phosphoglycerate_Mutase"/>
</dbReference>
<accession>A0A2H0UVF6</accession>
<dbReference type="SMART" id="SM00855">
    <property type="entry name" value="PGAM"/>
    <property type="match status" value="1"/>
</dbReference>
<dbReference type="SUPFAM" id="SSF53254">
    <property type="entry name" value="Phosphoglycerate mutase-like"/>
    <property type="match status" value="1"/>
</dbReference>
<dbReference type="InterPro" id="IPR013078">
    <property type="entry name" value="His_Pase_superF_clade-1"/>
</dbReference>
<feature type="active site" description="Tele-phosphohistidine intermediate" evidence="2">
    <location>
        <position position="10"/>
    </location>
</feature>